<comment type="caution">
    <text evidence="1">The sequence shown here is derived from an EMBL/GenBank/DDBJ whole genome shotgun (WGS) entry which is preliminary data.</text>
</comment>
<name>A0A7J7NBW3_9MAGN</name>
<reference evidence="1 2" key="1">
    <citation type="journal article" date="2020" name="IScience">
        <title>Genome Sequencing of the Endangered Kingdonia uniflora (Circaeasteraceae, Ranunculales) Reveals Potential Mechanisms of Evolutionary Specialization.</title>
        <authorList>
            <person name="Sun Y."/>
            <person name="Deng T."/>
            <person name="Zhang A."/>
            <person name="Moore M.J."/>
            <person name="Landis J.B."/>
            <person name="Lin N."/>
            <person name="Zhang H."/>
            <person name="Zhang X."/>
            <person name="Huang J."/>
            <person name="Zhang X."/>
            <person name="Sun H."/>
            <person name="Wang H."/>
        </authorList>
    </citation>
    <scope>NUCLEOTIDE SEQUENCE [LARGE SCALE GENOMIC DNA]</scope>
    <source>
        <strain evidence="1">TB1705</strain>
        <tissue evidence="1">Leaf</tissue>
    </source>
</reference>
<organism evidence="1 2">
    <name type="scientific">Kingdonia uniflora</name>
    <dbReference type="NCBI Taxonomy" id="39325"/>
    <lineage>
        <taxon>Eukaryota</taxon>
        <taxon>Viridiplantae</taxon>
        <taxon>Streptophyta</taxon>
        <taxon>Embryophyta</taxon>
        <taxon>Tracheophyta</taxon>
        <taxon>Spermatophyta</taxon>
        <taxon>Magnoliopsida</taxon>
        <taxon>Ranunculales</taxon>
        <taxon>Circaeasteraceae</taxon>
        <taxon>Kingdonia</taxon>
    </lineage>
</organism>
<evidence type="ECO:0000313" key="2">
    <source>
        <dbReference type="Proteomes" id="UP000541444"/>
    </source>
</evidence>
<accession>A0A7J7NBW3</accession>
<gene>
    <name evidence="1" type="ORF">GIB67_029221</name>
</gene>
<dbReference type="OrthoDB" id="2018152at2759"/>
<evidence type="ECO:0000313" key="1">
    <source>
        <dbReference type="EMBL" id="KAF6164338.1"/>
    </source>
</evidence>
<sequence>MFCFDQSSALINGELSFEQLLIDESRKTGETKTADKAPNILKCIPQFNDLDFFLNPLKGTARKHSTETELPVDSSSNLAAIWGELGDIFVSSELCAGADVPKDALLKVDRMSKNVND</sequence>
<dbReference type="Proteomes" id="UP000541444">
    <property type="component" value="Unassembled WGS sequence"/>
</dbReference>
<keyword evidence="2" id="KW-1185">Reference proteome</keyword>
<dbReference type="AlphaFoldDB" id="A0A7J7NBW3"/>
<proteinExistence type="predicted"/>
<protein>
    <submittedName>
        <fullName evidence="1">Uncharacterized protein</fullName>
    </submittedName>
</protein>
<dbReference type="EMBL" id="JACGCM010000933">
    <property type="protein sequence ID" value="KAF6164338.1"/>
    <property type="molecule type" value="Genomic_DNA"/>
</dbReference>